<sequence>MDLRQFERPGADYRVHPFWFWNGAMEEDEIRRQIAEMHRQGVGGFFICARQGLTVPYLSRQWFDKVRLAVEEAAERGMGAWLYDEYPYPSGMAGGEVVLEHPDARQTTLEHRLVRARGGEKLEVELPWGRIVYAKAAPVGPDGVVLWDRAIDVRDRIGNAQADPVFQKTGLTAYTQKRFFTYRTVYRLTWEVPEGEWTVVLFQELELEDFKYYGTYVDPCNREAMAAFIRLTHEKYAAAVGDFFGGAVKGMFTDEIGLLGRMPWSKRLAGEFRRRCGYALEERLPAFVDRFAPDAAKVRYDYYQTLHRLLREAYHKQASDWCVSRGLIYAAEVPVVRMATQTHSGMPGGDSAHEKLGRSLEWILRRYFANLRENPKMIGSLARQLGRERALIECFHSVGWSMTLQDARWMLDRLAAMGINFYNFHAFYYTMDALAKHDAPPSQFLQNPYWEHFLLLADYAGRLGYAMSRGEADIRFAYLDPTTTLWTHMGNPFQAFRYGGVDSEEEERLGKLREDWTEIGVRLLRARFDYDHLDPELLGEAEAVDGSLRLGRAEYKAIVLPPLVNLEGGAWEKLKAFKESGGVLIALGLLPYERIDGDGPSEEEAMRLFGASHSPRAVYWGESQGKTEDLPPSADGGAVFLPFEAGKAARQWDNLRRLLRDKAPSAAEFEPANAPDTGAILMQSRRYSEREAAVFLANQEGQRLEGTLRLRPEFLPTALASAVEAEAVELDLETGEGRRLAAWSLAAGRWELPLTMEPYESRLILIRRTAPESGANSGERPAEKLRLDASGEWNVQALGGNSLRLGDFGLQIRKGEALSAIGRVSAKTFVDQLADLAEREAVPAVFRQTFGTPMRMEPAYPIACAYTARFEIAELPSVCELAMDEGAVCGESRILLNGREIAPGALERRETHDRRQVACDVTALLQKGANELRVEATVRHDWEGVVDPLYLQGDFGAFFDETGGPVLARRPSAVSGIASGPVPGFPYYAGVLSYSRPFVLVELPQTDCFELEFDRWDPHFHDCAEVRVNGISLGVRPWTPYRWSGETQWLREGANEVEVRVTGTLVSFLDGDYFDYAAHKLRPVADRPAPQ</sequence>
<comment type="caution">
    <text evidence="1">The sequence shown here is derived from an EMBL/GenBank/DDBJ whole genome shotgun (WGS) entry which is preliminary data.</text>
</comment>
<accession>A0ABW2F608</accession>
<gene>
    <name evidence="1" type="ORF">ACFQMJ_02880</name>
</gene>
<evidence type="ECO:0000313" key="2">
    <source>
        <dbReference type="Proteomes" id="UP001596378"/>
    </source>
</evidence>
<dbReference type="Gene3D" id="3.40.50.880">
    <property type="match status" value="1"/>
</dbReference>
<dbReference type="PANTHER" id="PTHR36848">
    <property type="entry name" value="DNA-BINDING PROTEIN (PUTATIVE SECRETED PROTEIN)-RELATED"/>
    <property type="match status" value="1"/>
</dbReference>
<organism evidence="1 2">
    <name type="scientific">Cohnella cellulosilytica</name>
    <dbReference type="NCBI Taxonomy" id="986710"/>
    <lineage>
        <taxon>Bacteria</taxon>
        <taxon>Bacillati</taxon>
        <taxon>Bacillota</taxon>
        <taxon>Bacilli</taxon>
        <taxon>Bacillales</taxon>
        <taxon>Paenibacillaceae</taxon>
        <taxon>Cohnella</taxon>
    </lineage>
</organism>
<name>A0ABW2F608_9BACL</name>
<protein>
    <submittedName>
        <fullName evidence="1">Glycosyl hydrolase</fullName>
    </submittedName>
</protein>
<reference evidence="2" key="1">
    <citation type="journal article" date="2019" name="Int. J. Syst. Evol. Microbiol.">
        <title>The Global Catalogue of Microorganisms (GCM) 10K type strain sequencing project: providing services to taxonomists for standard genome sequencing and annotation.</title>
        <authorList>
            <consortium name="The Broad Institute Genomics Platform"/>
            <consortium name="The Broad Institute Genome Sequencing Center for Infectious Disease"/>
            <person name="Wu L."/>
            <person name="Ma J."/>
        </authorList>
    </citation>
    <scope>NUCLEOTIDE SEQUENCE [LARGE SCALE GENOMIC DNA]</scope>
    <source>
        <strain evidence="2">KCTC 12907</strain>
    </source>
</reference>
<keyword evidence="1" id="KW-0378">Hydrolase</keyword>
<keyword evidence="2" id="KW-1185">Reference proteome</keyword>
<dbReference type="GO" id="GO:0016787">
    <property type="term" value="F:hydrolase activity"/>
    <property type="evidence" value="ECO:0007669"/>
    <property type="project" value="UniProtKB-KW"/>
</dbReference>
<evidence type="ECO:0000313" key="1">
    <source>
        <dbReference type="EMBL" id="MFC7147469.1"/>
    </source>
</evidence>
<dbReference type="InterPro" id="IPR029062">
    <property type="entry name" value="Class_I_gatase-like"/>
</dbReference>
<dbReference type="InterPro" id="IPR053161">
    <property type="entry name" value="Ulvan_degrading_GH"/>
</dbReference>
<dbReference type="Pfam" id="PF17132">
    <property type="entry name" value="Glyco_hydro_106"/>
    <property type="match status" value="1"/>
</dbReference>
<dbReference type="EMBL" id="JBHTAI010000002">
    <property type="protein sequence ID" value="MFC7147469.1"/>
    <property type="molecule type" value="Genomic_DNA"/>
</dbReference>
<dbReference type="RefSeq" id="WP_378051210.1">
    <property type="nucleotide sequence ID" value="NZ_JBHMDN010000033.1"/>
</dbReference>
<dbReference type="Proteomes" id="UP001596378">
    <property type="component" value="Unassembled WGS sequence"/>
</dbReference>
<proteinExistence type="predicted"/>
<dbReference type="PANTHER" id="PTHR36848:SF2">
    <property type="entry name" value="SECRETED PROTEIN"/>
    <property type="match status" value="1"/>
</dbReference>